<keyword evidence="1" id="KW-1133">Transmembrane helix</keyword>
<dbReference type="EMBL" id="JBHTBS010000020">
    <property type="protein sequence ID" value="MFC7339563.1"/>
    <property type="molecule type" value="Genomic_DNA"/>
</dbReference>
<organism evidence="2 3">
    <name type="scientific">Haloferula chungangensis</name>
    <dbReference type="NCBI Taxonomy" id="1048331"/>
    <lineage>
        <taxon>Bacteria</taxon>
        <taxon>Pseudomonadati</taxon>
        <taxon>Verrucomicrobiota</taxon>
        <taxon>Verrucomicrobiia</taxon>
        <taxon>Verrucomicrobiales</taxon>
        <taxon>Verrucomicrobiaceae</taxon>
        <taxon>Haloferula</taxon>
    </lineage>
</organism>
<keyword evidence="1" id="KW-0472">Membrane</keyword>
<evidence type="ECO:0000313" key="2">
    <source>
        <dbReference type="EMBL" id="MFC7339563.1"/>
    </source>
</evidence>
<gene>
    <name evidence="2" type="ORF">ACFQY0_20395</name>
</gene>
<keyword evidence="3" id="KW-1185">Reference proteome</keyword>
<dbReference type="Proteomes" id="UP001596472">
    <property type="component" value="Unassembled WGS sequence"/>
</dbReference>
<feature type="transmembrane region" description="Helical" evidence="1">
    <location>
        <begin position="12"/>
        <end position="30"/>
    </location>
</feature>
<dbReference type="PROSITE" id="PS51257">
    <property type="entry name" value="PROKAR_LIPOPROTEIN"/>
    <property type="match status" value="1"/>
</dbReference>
<reference evidence="3" key="1">
    <citation type="journal article" date="2019" name="Int. J. Syst. Evol. Microbiol.">
        <title>The Global Catalogue of Microorganisms (GCM) 10K type strain sequencing project: providing services to taxonomists for standard genome sequencing and annotation.</title>
        <authorList>
            <consortium name="The Broad Institute Genomics Platform"/>
            <consortium name="The Broad Institute Genome Sequencing Center for Infectious Disease"/>
            <person name="Wu L."/>
            <person name="Ma J."/>
        </authorList>
    </citation>
    <scope>NUCLEOTIDE SEQUENCE [LARGE SCALE GENOMIC DNA]</scope>
    <source>
        <strain evidence="3">CGMCC 4.1467</strain>
    </source>
</reference>
<evidence type="ECO:0000313" key="3">
    <source>
        <dbReference type="Proteomes" id="UP001596472"/>
    </source>
</evidence>
<keyword evidence="1" id="KW-0812">Transmembrane</keyword>
<proteinExistence type="predicted"/>
<accession>A0ABW2LCZ6</accession>
<name>A0ABW2LCZ6_9BACT</name>
<evidence type="ECO:0000256" key="1">
    <source>
        <dbReference type="SAM" id="Phobius"/>
    </source>
</evidence>
<protein>
    <submittedName>
        <fullName evidence="2">Uncharacterized protein</fullName>
    </submittedName>
</protein>
<dbReference type="RefSeq" id="WP_379716620.1">
    <property type="nucleotide sequence ID" value="NZ_JBHTBS010000020.1"/>
</dbReference>
<sequence length="114" mass="11939">MTTFRQKLHPHVLIPWVFALVALFGCNVLAQQKASLRKSAHLDGGSVTQLANDTNPSSTPTTPLLGLTGNANHGSNLTVPAGLRLAIGPLISRIETIRRSGAVQGRAPPAPANC</sequence>
<comment type="caution">
    <text evidence="2">The sequence shown here is derived from an EMBL/GenBank/DDBJ whole genome shotgun (WGS) entry which is preliminary data.</text>
</comment>